<dbReference type="CDD" id="cd02440">
    <property type="entry name" value="AdoMet_MTases"/>
    <property type="match status" value="1"/>
</dbReference>
<evidence type="ECO:0000256" key="4">
    <source>
        <dbReference type="ARBA" id="ARBA00022691"/>
    </source>
</evidence>
<dbReference type="PANTHER" id="PTHR43861">
    <property type="entry name" value="TRANS-ACONITATE 2-METHYLTRANSFERASE-RELATED"/>
    <property type="match status" value="1"/>
</dbReference>
<sequence>VTDWNPAQYLRYGSERLRPALDLMSRIQIESPDIVYDLGCGTGTITGILKERWPGAHVTGVDSSASMLERTTDLETGVNWQYADLNDWQPESPADVVYSNAALHWLDGHERLFPRLMNAVKPGGVLAVQMPENFGAPSHTSIADTVREGEWRERLAPFQREHPVAKPIFYYDLISRLCSSIDMWETTYMHVLEGEDPVVEWTKGTMLRPLLDNLSDEEGVAFLKSYTEKIAKAYPLSSDGKTVLPFKRLFIVAVK</sequence>
<evidence type="ECO:0000256" key="2">
    <source>
        <dbReference type="ARBA" id="ARBA00022603"/>
    </source>
</evidence>
<dbReference type="EMBL" id="UINC01003466">
    <property type="protein sequence ID" value="SVA06558.1"/>
    <property type="molecule type" value="Genomic_DNA"/>
</dbReference>
<keyword evidence="4" id="KW-0949">S-adenosyl-L-methionine</keyword>
<gene>
    <name evidence="6" type="ORF">METZ01_LOCUS59412</name>
</gene>
<protein>
    <recommendedName>
        <fullName evidence="5">Methyltransferase domain-containing protein</fullName>
    </recommendedName>
</protein>
<dbReference type="GO" id="GO:0030798">
    <property type="term" value="F:trans-aconitate 2-methyltransferase activity"/>
    <property type="evidence" value="ECO:0007669"/>
    <property type="project" value="InterPro"/>
</dbReference>
<dbReference type="InterPro" id="IPR023506">
    <property type="entry name" value="Trans-aconitate_MeTrfase"/>
</dbReference>
<evidence type="ECO:0000313" key="6">
    <source>
        <dbReference type="EMBL" id="SVA06558.1"/>
    </source>
</evidence>
<dbReference type="GO" id="GO:0032259">
    <property type="term" value="P:methylation"/>
    <property type="evidence" value="ECO:0007669"/>
    <property type="project" value="UniProtKB-KW"/>
</dbReference>
<accession>A0A381ST96</accession>
<evidence type="ECO:0000256" key="3">
    <source>
        <dbReference type="ARBA" id="ARBA00022679"/>
    </source>
</evidence>
<dbReference type="Pfam" id="PF13649">
    <property type="entry name" value="Methyltransf_25"/>
    <property type="match status" value="1"/>
</dbReference>
<organism evidence="6">
    <name type="scientific">marine metagenome</name>
    <dbReference type="NCBI Taxonomy" id="408172"/>
    <lineage>
        <taxon>unclassified sequences</taxon>
        <taxon>metagenomes</taxon>
        <taxon>ecological metagenomes</taxon>
    </lineage>
</organism>
<dbReference type="InterPro" id="IPR029063">
    <property type="entry name" value="SAM-dependent_MTases_sf"/>
</dbReference>
<feature type="domain" description="Methyltransferase" evidence="5">
    <location>
        <begin position="35"/>
        <end position="124"/>
    </location>
</feature>
<dbReference type="InterPro" id="IPR041698">
    <property type="entry name" value="Methyltransf_25"/>
</dbReference>
<feature type="non-terminal residue" evidence="6">
    <location>
        <position position="1"/>
    </location>
</feature>
<dbReference type="InterPro" id="IPR023149">
    <property type="entry name" value="Trans_acon_MeTrfase_C"/>
</dbReference>
<keyword evidence="2" id="KW-0489">Methyltransferase</keyword>
<keyword evidence="3" id="KW-0808">Transferase</keyword>
<evidence type="ECO:0000259" key="5">
    <source>
        <dbReference type="Pfam" id="PF13649"/>
    </source>
</evidence>
<name>A0A381ST96_9ZZZZ</name>
<dbReference type="AlphaFoldDB" id="A0A381ST96"/>
<dbReference type="PANTHER" id="PTHR43861:SF1">
    <property type="entry name" value="TRANS-ACONITATE 2-METHYLTRANSFERASE"/>
    <property type="match status" value="1"/>
</dbReference>
<dbReference type="SUPFAM" id="SSF53335">
    <property type="entry name" value="S-adenosyl-L-methionine-dependent methyltransferases"/>
    <property type="match status" value="1"/>
</dbReference>
<evidence type="ECO:0000256" key="1">
    <source>
        <dbReference type="ARBA" id="ARBA00022490"/>
    </source>
</evidence>
<keyword evidence="1" id="KW-0963">Cytoplasm</keyword>
<dbReference type="Gene3D" id="1.10.150.290">
    <property type="entry name" value="S-adenosyl-L-methionine-dependent methyltransferases"/>
    <property type="match status" value="1"/>
</dbReference>
<dbReference type="HAMAP" id="MF_00560">
    <property type="entry name" value="Tran_acon_Me_trans"/>
    <property type="match status" value="1"/>
</dbReference>
<dbReference type="Gene3D" id="3.40.50.150">
    <property type="entry name" value="Vaccinia Virus protein VP39"/>
    <property type="match status" value="1"/>
</dbReference>
<reference evidence="6" key="1">
    <citation type="submission" date="2018-05" db="EMBL/GenBank/DDBJ databases">
        <authorList>
            <person name="Lanie J.A."/>
            <person name="Ng W.-L."/>
            <person name="Kazmierczak K.M."/>
            <person name="Andrzejewski T.M."/>
            <person name="Davidsen T.M."/>
            <person name="Wayne K.J."/>
            <person name="Tettelin H."/>
            <person name="Glass J.I."/>
            <person name="Rusch D."/>
            <person name="Podicherti R."/>
            <person name="Tsui H.-C.T."/>
            <person name="Winkler M.E."/>
        </authorList>
    </citation>
    <scope>NUCLEOTIDE SEQUENCE</scope>
</reference>
<proteinExistence type="inferred from homology"/>